<name>A0A8S3CBL4_9BILA</name>
<organism evidence="1 2">
    <name type="scientific">Rotaria magnacalcarata</name>
    <dbReference type="NCBI Taxonomy" id="392030"/>
    <lineage>
        <taxon>Eukaryota</taxon>
        <taxon>Metazoa</taxon>
        <taxon>Spiralia</taxon>
        <taxon>Gnathifera</taxon>
        <taxon>Rotifera</taxon>
        <taxon>Eurotatoria</taxon>
        <taxon>Bdelloidea</taxon>
        <taxon>Philodinida</taxon>
        <taxon>Philodinidae</taxon>
        <taxon>Rotaria</taxon>
    </lineage>
</organism>
<comment type="caution">
    <text evidence="1">The sequence shown here is derived from an EMBL/GenBank/DDBJ whole genome shotgun (WGS) entry which is preliminary data.</text>
</comment>
<reference evidence="1" key="1">
    <citation type="submission" date="2021-02" db="EMBL/GenBank/DDBJ databases">
        <authorList>
            <person name="Nowell W R."/>
        </authorList>
    </citation>
    <scope>NUCLEOTIDE SEQUENCE</scope>
</reference>
<proteinExistence type="predicted"/>
<feature type="non-terminal residue" evidence="1">
    <location>
        <position position="58"/>
    </location>
</feature>
<protein>
    <submittedName>
        <fullName evidence="1">Uncharacterized protein</fullName>
    </submittedName>
</protein>
<gene>
    <name evidence="1" type="ORF">GIL414_LOCUS50878</name>
</gene>
<dbReference type="AlphaFoldDB" id="A0A8S3CBL4"/>
<sequence>MNSSQDEDYWYANVTCRTNPGSIYPCEEIYFKKNTEIPLRSTKVIRQGWNVVQVTIPY</sequence>
<evidence type="ECO:0000313" key="1">
    <source>
        <dbReference type="EMBL" id="CAF4881500.1"/>
    </source>
</evidence>
<feature type="non-terminal residue" evidence="1">
    <location>
        <position position="1"/>
    </location>
</feature>
<accession>A0A8S3CBL4</accession>
<evidence type="ECO:0000313" key="2">
    <source>
        <dbReference type="Proteomes" id="UP000681720"/>
    </source>
</evidence>
<dbReference type="Proteomes" id="UP000681720">
    <property type="component" value="Unassembled WGS sequence"/>
</dbReference>
<dbReference type="EMBL" id="CAJOBJ010170638">
    <property type="protein sequence ID" value="CAF4881500.1"/>
    <property type="molecule type" value="Genomic_DNA"/>
</dbReference>